<accession>A5AY52</accession>
<dbReference type="EC" id="2.7.7.49" evidence="1"/>
<keyword evidence="2" id="KW-0808">Transferase</keyword>
<dbReference type="GO" id="GO:0004519">
    <property type="term" value="F:endonuclease activity"/>
    <property type="evidence" value="ECO:0007669"/>
    <property type="project" value="UniProtKB-KW"/>
</dbReference>
<dbReference type="Gene3D" id="2.40.70.10">
    <property type="entry name" value="Acid Proteases"/>
    <property type="match status" value="1"/>
</dbReference>
<dbReference type="InterPro" id="IPR021109">
    <property type="entry name" value="Peptidase_aspartic_dom_sf"/>
</dbReference>
<dbReference type="InterPro" id="IPR043128">
    <property type="entry name" value="Rev_trsase/Diguanyl_cyclase"/>
</dbReference>
<evidence type="ECO:0000259" key="8">
    <source>
        <dbReference type="Pfam" id="PF00078"/>
    </source>
</evidence>
<dbReference type="InterPro" id="IPR012337">
    <property type="entry name" value="RNaseH-like_sf"/>
</dbReference>
<dbReference type="CDD" id="cd00303">
    <property type="entry name" value="retropepsin_like"/>
    <property type="match status" value="1"/>
</dbReference>
<dbReference type="CDD" id="cd09274">
    <property type="entry name" value="RNase_HI_RT_Ty3"/>
    <property type="match status" value="1"/>
</dbReference>
<dbReference type="Pfam" id="PF00078">
    <property type="entry name" value="RVT_1"/>
    <property type="match status" value="1"/>
</dbReference>
<sequence>MRDRMHPPRMSALSCIVPPTEQLVIRPHIVPLLPTFHGMESENSYAHIKEFEEVCNAFREGGASIDLMRLKLFSFTLNDKAKQLLETMCGGDFMSKNPEEAMDFLSYIAEVSRGWDESNAKEVGRMKSQPNASNAKVGMYTLNEDTDMKEKFATMTRRLEDLEVKKIREVVGDFVRDQKFINAQLSQRIDSLDKRMDGRQNDLSQKIDNLQYSISRLTNLNIVQEKGKFPSQPHQNPKGIHEVEAQEGESSQEDLMKKHTAPPFLQALHGKKGINNVSKILEVLRQVKVNIPLLDMIKQVPTYAKFLMDLCTIKRGLNVSKKAFLTKQVSSIIQCKSPVKYKDPGCPTISVMIGETCVEKALLDLGASVNLPPYSVYKQLGVGELKPTSITLSLANRSMKIPRGMIEDVLVQVDKFYYPVDFVVLDTDPFAREANYVPIILGRPFLATSNAIINCRNGVMQLTFGRTTSRCRLLIKCLRGSLAIHSTVFWMATLSIFQVEIVVEDQEKTTFTCPFGTYAYKRMPFGLCNAPTTFQICMLSIFSDMVEHIMEVFMDDITIYGSAFDECLINLEVVLNRCIKKDLVLNREKCHFMVPQGIVLGHIISKQGIEVDKAKVELIVKLSSPTIVKGVSQFLGHAGFYRRFIKDFSKLARPLCELLVKDAKLIWDNQCQQSFEELKLMLTTAPIVRAPNWQLPFEVMYDANDFAIGAVLGQREDGKPYVIYYASKTLNEVQRNCTTTEKELLVVVFALDKFRSYLVGSFIVVFTNHSALKYLLTKQDEKVRLIRWILLLQEFNLQIKDKKEVENVEESFLFKYCANQIIRKCVPEARATGDPRSLPRKRCGDHFASQKTAMKVLQSGIDFMGPFPMSFGYSYILVGVDYVSKWVEEIPCKCNDHRVVLKFLKENIFSRFGVPKAIISDGAKYGVKYKVATPYHPQTSGQVELENAGYKKHIDEGGEYE</sequence>
<dbReference type="PANTHER" id="PTHR37984:SF5">
    <property type="entry name" value="PROTEIN NYNRIN-LIKE"/>
    <property type="match status" value="1"/>
</dbReference>
<dbReference type="FunFam" id="3.30.70.270:FF:000020">
    <property type="entry name" value="Transposon Tf2-6 polyprotein-like Protein"/>
    <property type="match status" value="1"/>
</dbReference>
<dbReference type="InterPro" id="IPR043502">
    <property type="entry name" value="DNA/RNA_pol_sf"/>
</dbReference>
<evidence type="ECO:0000256" key="4">
    <source>
        <dbReference type="ARBA" id="ARBA00022722"/>
    </source>
</evidence>
<keyword evidence="5" id="KW-0255">Endonuclease</keyword>
<dbReference type="EMBL" id="AM439876">
    <property type="protein sequence ID" value="CAN60727.1"/>
    <property type="molecule type" value="Genomic_DNA"/>
</dbReference>
<keyword evidence="4" id="KW-0540">Nuclease</keyword>
<dbReference type="SUPFAM" id="SSF56672">
    <property type="entry name" value="DNA/RNA polymerases"/>
    <property type="match status" value="1"/>
</dbReference>
<dbReference type="InterPro" id="IPR041373">
    <property type="entry name" value="RT_RNaseH"/>
</dbReference>
<dbReference type="InterPro" id="IPR050951">
    <property type="entry name" value="Retrovirus_Pol_polyprotein"/>
</dbReference>
<gene>
    <name evidence="10" type="ORF">VITISV_013178</name>
</gene>
<keyword evidence="7" id="KW-0695">RNA-directed DNA polymerase</keyword>
<dbReference type="InterPro" id="IPR036397">
    <property type="entry name" value="RNaseH_sf"/>
</dbReference>
<organism evidence="10">
    <name type="scientific">Vitis vinifera</name>
    <name type="common">Grape</name>
    <dbReference type="NCBI Taxonomy" id="29760"/>
    <lineage>
        <taxon>Eukaryota</taxon>
        <taxon>Viridiplantae</taxon>
        <taxon>Streptophyta</taxon>
        <taxon>Embryophyta</taxon>
        <taxon>Tracheophyta</taxon>
        <taxon>Spermatophyta</taxon>
        <taxon>Magnoliopsida</taxon>
        <taxon>eudicotyledons</taxon>
        <taxon>Gunneridae</taxon>
        <taxon>Pentapetalae</taxon>
        <taxon>rosids</taxon>
        <taxon>Vitales</taxon>
        <taxon>Vitaceae</taxon>
        <taxon>Viteae</taxon>
        <taxon>Vitis</taxon>
    </lineage>
</organism>
<dbReference type="Pfam" id="PF17917">
    <property type="entry name" value="RT_RNaseH"/>
    <property type="match status" value="1"/>
</dbReference>
<dbReference type="GO" id="GO:0003964">
    <property type="term" value="F:RNA-directed DNA polymerase activity"/>
    <property type="evidence" value="ECO:0007669"/>
    <property type="project" value="UniProtKB-KW"/>
</dbReference>
<dbReference type="Gene3D" id="3.30.70.270">
    <property type="match status" value="2"/>
</dbReference>
<dbReference type="CDD" id="cd01647">
    <property type="entry name" value="RT_LTR"/>
    <property type="match status" value="1"/>
</dbReference>
<keyword evidence="3" id="KW-0548">Nucleotidyltransferase</keyword>
<dbReference type="GO" id="GO:0016787">
    <property type="term" value="F:hydrolase activity"/>
    <property type="evidence" value="ECO:0007669"/>
    <property type="project" value="UniProtKB-KW"/>
</dbReference>
<feature type="domain" description="Reverse transcriptase" evidence="8">
    <location>
        <begin position="497"/>
        <end position="604"/>
    </location>
</feature>
<protein>
    <recommendedName>
        <fullName evidence="1">RNA-directed DNA polymerase</fullName>
        <ecNumber evidence="1">2.7.7.49</ecNumber>
    </recommendedName>
</protein>
<reference evidence="10" key="1">
    <citation type="journal article" date="2007" name="PLoS ONE">
        <title>The first genome sequence of an elite grapevine cultivar (Pinot noir Vitis vinifera L.): coping with a highly heterozygous genome.</title>
        <authorList>
            <person name="Velasco R."/>
            <person name="Zharkikh A."/>
            <person name="Troggio M."/>
            <person name="Cartwright D.A."/>
            <person name="Cestaro A."/>
            <person name="Pruss D."/>
            <person name="Pindo M."/>
            <person name="FitzGerald L.M."/>
            <person name="Vezzulli S."/>
            <person name="Reid J."/>
            <person name="Malacarne G."/>
            <person name="Iliev D."/>
            <person name="Coppola G."/>
            <person name="Wardell B."/>
            <person name="Micheletti D."/>
            <person name="Macalma T."/>
            <person name="Facci M."/>
            <person name="Mitchell J.T."/>
            <person name="Perazzolli M."/>
            <person name="Eldredge G."/>
            <person name="Gatto P."/>
            <person name="Oyzerski R."/>
            <person name="Moretto M."/>
            <person name="Gutin N."/>
            <person name="Stefanini M."/>
            <person name="Chen Y."/>
            <person name="Segala C."/>
            <person name="Davenport C."/>
            <person name="Dematte L."/>
            <person name="Mraz A."/>
            <person name="Battilana J."/>
            <person name="Stormo K."/>
            <person name="Costa F."/>
            <person name="Tao Q."/>
            <person name="Si-Ammour A."/>
            <person name="Harkins T."/>
            <person name="Lackey A."/>
            <person name="Perbost C."/>
            <person name="Taillon B."/>
            <person name="Stella A."/>
            <person name="Solovyev V."/>
            <person name="Fawcett J.A."/>
            <person name="Sterck L."/>
            <person name="Vandepoele K."/>
            <person name="Grando S.M."/>
            <person name="Toppo S."/>
            <person name="Moser C."/>
            <person name="Lanchbury J."/>
            <person name="Bogden R."/>
            <person name="Skolnick M."/>
            <person name="Sgaramella V."/>
            <person name="Bhatnagar S.K."/>
            <person name="Fontana P."/>
            <person name="Gutin A."/>
            <person name="Van de Peer Y."/>
            <person name="Salamini F."/>
            <person name="Viola R."/>
        </authorList>
    </citation>
    <scope>NUCLEOTIDE SEQUENCE</scope>
</reference>
<evidence type="ECO:0000259" key="9">
    <source>
        <dbReference type="Pfam" id="PF17917"/>
    </source>
</evidence>
<dbReference type="Gene3D" id="3.30.420.10">
    <property type="entry name" value="Ribonuclease H-like superfamily/Ribonuclease H"/>
    <property type="match status" value="1"/>
</dbReference>
<dbReference type="Gene3D" id="3.10.10.10">
    <property type="entry name" value="HIV Type 1 Reverse Transcriptase, subunit A, domain 1"/>
    <property type="match status" value="1"/>
</dbReference>
<evidence type="ECO:0000256" key="6">
    <source>
        <dbReference type="ARBA" id="ARBA00022801"/>
    </source>
</evidence>
<feature type="domain" description="Reverse transcriptase RNase H-like" evidence="9">
    <location>
        <begin position="694"/>
        <end position="795"/>
    </location>
</feature>
<proteinExistence type="predicted"/>
<dbReference type="SUPFAM" id="SSF53098">
    <property type="entry name" value="Ribonuclease H-like"/>
    <property type="match status" value="1"/>
</dbReference>
<evidence type="ECO:0000256" key="7">
    <source>
        <dbReference type="ARBA" id="ARBA00022918"/>
    </source>
</evidence>
<evidence type="ECO:0000256" key="1">
    <source>
        <dbReference type="ARBA" id="ARBA00012493"/>
    </source>
</evidence>
<dbReference type="PANTHER" id="PTHR37984">
    <property type="entry name" value="PROTEIN CBG26694"/>
    <property type="match status" value="1"/>
</dbReference>
<dbReference type="GO" id="GO:0003676">
    <property type="term" value="F:nucleic acid binding"/>
    <property type="evidence" value="ECO:0007669"/>
    <property type="project" value="InterPro"/>
</dbReference>
<name>A5AY52_VITVI</name>
<evidence type="ECO:0000256" key="2">
    <source>
        <dbReference type="ARBA" id="ARBA00022679"/>
    </source>
</evidence>
<dbReference type="AlphaFoldDB" id="A5AY52"/>
<evidence type="ECO:0000256" key="5">
    <source>
        <dbReference type="ARBA" id="ARBA00022759"/>
    </source>
</evidence>
<evidence type="ECO:0000313" key="10">
    <source>
        <dbReference type="EMBL" id="CAN60727.1"/>
    </source>
</evidence>
<dbReference type="InterPro" id="IPR000477">
    <property type="entry name" value="RT_dom"/>
</dbReference>
<evidence type="ECO:0000256" key="3">
    <source>
        <dbReference type="ARBA" id="ARBA00022695"/>
    </source>
</evidence>
<keyword evidence="6" id="KW-0378">Hydrolase</keyword>